<protein>
    <recommendedName>
        <fullName evidence="6">WAT1-related protein</fullName>
    </recommendedName>
</protein>
<dbReference type="EMBL" id="JAUIZM010000009">
    <property type="protein sequence ID" value="KAK1363519.1"/>
    <property type="molecule type" value="Genomic_DNA"/>
</dbReference>
<comment type="caution">
    <text evidence="8">The sequence shown here is derived from an EMBL/GenBank/DDBJ whole genome shotgun (WGS) entry which is preliminary data.</text>
</comment>
<evidence type="ECO:0000256" key="3">
    <source>
        <dbReference type="ARBA" id="ARBA00022692"/>
    </source>
</evidence>
<sequence length="367" mass="40383">MFSSVPERVQLHIAMIIFQIGYAGNHIILRIALNVGISKLVFLIYRITIGLLLLSPFAYFLEKKDRPALNASFVLQFFFLGLVGVVLNNGSYFIGLENTSPVFASTIENSVPAITFALAAIFRIEEVNFRSKDGLAKVFGTFACVAGALIITLYRGPIIYQPDSVSLQSEPMILQDDSEGKNWTLGCVSLVVHCVCWASWIVLQAPVVKNYPARLSIACYTFLFGLMQFLAIASFTERDIQAWKIHSQSELLCVLYAGVVASGLAFAIQIWVVERGGPMLVAAYLPLQTLVAAVMASIFLREAFSLGSIIGAVSIILGLYLVVWGKNKENKIKSKTEPLGSISEKNRLPVHEKSFLVEPLMVSSNNF</sequence>
<feature type="transmembrane region" description="Helical" evidence="6">
    <location>
        <begin position="43"/>
        <end position="61"/>
    </location>
</feature>
<dbReference type="InterPro" id="IPR030184">
    <property type="entry name" value="WAT1-related"/>
</dbReference>
<proteinExistence type="inferred from homology"/>
<feature type="transmembrane region" description="Helical" evidence="6">
    <location>
        <begin position="280"/>
        <end position="300"/>
    </location>
</feature>
<dbReference type="PANTHER" id="PTHR31218">
    <property type="entry name" value="WAT1-RELATED PROTEIN"/>
    <property type="match status" value="1"/>
</dbReference>
<feature type="domain" description="EamA" evidence="7">
    <location>
        <begin position="13"/>
        <end position="152"/>
    </location>
</feature>
<feature type="domain" description="EamA" evidence="7">
    <location>
        <begin position="185"/>
        <end position="323"/>
    </location>
</feature>
<dbReference type="Proteomes" id="UP001237642">
    <property type="component" value="Unassembled WGS sequence"/>
</dbReference>
<feature type="transmembrane region" description="Helical" evidence="6">
    <location>
        <begin position="134"/>
        <end position="154"/>
    </location>
</feature>
<feature type="transmembrane region" description="Helical" evidence="6">
    <location>
        <begin position="12"/>
        <end position="37"/>
    </location>
</feature>
<dbReference type="Pfam" id="PF00892">
    <property type="entry name" value="EamA"/>
    <property type="match status" value="2"/>
</dbReference>
<evidence type="ECO:0000256" key="2">
    <source>
        <dbReference type="ARBA" id="ARBA00007635"/>
    </source>
</evidence>
<feature type="transmembrane region" description="Helical" evidence="6">
    <location>
        <begin position="255"/>
        <end position="273"/>
    </location>
</feature>
<dbReference type="AlphaFoldDB" id="A0AAD8HAJ2"/>
<accession>A0AAD8HAJ2</accession>
<dbReference type="SUPFAM" id="SSF103481">
    <property type="entry name" value="Multidrug resistance efflux transporter EmrE"/>
    <property type="match status" value="2"/>
</dbReference>
<evidence type="ECO:0000256" key="6">
    <source>
        <dbReference type="RuleBase" id="RU363077"/>
    </source>
</evidence>
<gene>
    <name evidence="8" type="ORF">POM88_039080</name>
</gene>
<dbReference type="InterPro" id="IPR000620">
    <property type="entry name" value="EamA_dom"/>
</dbReference>
<keyword evidence="9" id="KW-1185">Reference proteome</keyword>
<feature type="transmembrane region" description="Helical" evidence="6">
    <location>
        <begin position="306"/>
        <end position="325"/>
    </location>
</feature>
<reference evidence="8" key="1">
    <citation type="submission" date="2023-02" db="EMBL/GenBank/DDBJ databases">
        <title>Genome of toxic invasive species Heracleum sosnowskyi carries increased number of genes despite the absence of recent whole-genome duplications.</title>
        <authorList>
            <person name="Schelkunov M."/>
            <person name="Shtratnikova V."/>
            <person name="Makarenko M."/>
            <person name="Klepikova A."/>
            <person name="Omelchenko D."/>
            <person name="Novikova G."/>
            <person name="Obukhova E."/>
            <person name="Bogdanov V."/>
            <person name="Penin A."/>
            <person name="Logacheva M."/>
        </authorList>
    </citation>
    <scope>NUCLEOTIDE SEQUENCE</scope>
    <source>
        <strain evidence="8">Hsosn_3</strain>
        <tissue evidence="8">Leaf</tissue>
    </source>
</reference>
<evidence type="ECO:0000256" key="4">
    <source>
        <dbReference type="ARBA" id="ARBA00022989"/>
    </source>
</evidence>
<evidence type="ECO:0000256" key="5">
    <source>
        <dbReference type="ARBA" id="ARBA00023136"/>
    </source>
</evidence>
<comment type="similarity">
    <text evidence="2 6">Belongs to the drug/metabolite transporter (DMT) superfamily. Plant drug/metabolite exporter (P-DME) (TC 2.A.7.4) family.</text>
</comment>
<keyword evidence="5 6" id="KW-0472">Membrane</keyword>
<comment type="subcellular location">
    <subcellularLocation>
        <location evidence="1 6">Membrane</location>
        <topology evidence="1 6">Multi-pass membrane protein</topology>
    </subcellularLocation>
</comment>
<feature type="transmembrane region" description="Helical" evidence="6">
    <location>
        <begin position="73"/>
        <end position="96"/>
    </location>
</feature>
<dbReference type="InterPro" id="IPR037185">
    <property type="entry name" value="EmrE-like"/>
</dbReference>
<evidence type="ECO:0000259" key="7">
    <source>
        <dbReference type="Pfam" id="PF00892"/>
    </source>
</evidence>
<evidence type="ECO:0000313" key="9">
    <source>
        <dbReference type="Proteomes" id="UP001237642"/>
    </source>
</evidence>
<feature type="transmembrane region" description="Helical" evidence="6">
    <location>
        <begin position="183"/>
        <end position="203"/>
    </location>
</feature>
<reference evidence="8" key="2">
    <citation type="submission" date="2023-05" db="EMBL/GenBank/DDBJ databases">
        <authorList>
            <person name="Schelkunov M.I."/>
        </authorList>
    </citation>
    <scope>NUCLEOTIDE SEQUENCE</scope>
    <source>
        <strain evidence="8">Hsosn_3</strain>
        <tissue evidence="8">Leaf</tissue>
    </source>
</reference>
<organism evidence="8 9">
    <name type="scientific">Heracleum sosnowskyi</name>
    <dbReference type="NCBI Taxonomy" id="360622"/>
    <lineage>
        <taxon>Eukaryota</taxon>
        <taxon>Viridiplantae</taxon>
        <taxon>Streptophyta</taxon>
        <taxon>Embryophyta</taxon>
        <taxon>Tracheophyta</taxon>
        <taxon>Spermatophyta</taxon>
        <taxon>Magnoliopsida</taxon>
        <taxon>eudicotyledons</taxon>
        <taxon>Gunneridae</taxon>
        <taxon>Pentapetalae</taxon>
        <taxon>asterids</taxon>
        <taxon>campanulids</taxon>
        <taxon>Apiales</taxon>
        <taxon>Apiaceae</taxon>
        <taxon>Apioideae</taxon>
        <taxon>apioid superclade</taxon>
        <taxon>Tordylieae</taxon>
        <taxon>Tordyliinae</taxon>
        <taxon>Heracleum</taxon>
    </lineage>
</organism>
<feature type="transmembrane region" description="Helical" evidence="6">
    <location>
        <begin position="102"/>
        <end position="122"/>
    </location>
</feature>
<evidence type="ECO:0000256" key="1">
    <source>
        <dbReference type="ARBA" id="ARBA00004141"/>
    </source>
</evidence>
<keyword evidence="3 6" id="KW-0812">Transmembrane</keyword>
<keyword evidence="4 6" id="KW-1133">Transmembrane helix</keyword>
<dbReference type="GO" id="GO:0022857">
    <property type="term" value="F:transmembrane transporter activity"/>
    <property type="evidence" value="ECO:0007669"/>
    <property type="project" value="InterPro"/>
</dbReference>
<feature type="transmembrane region" description="Helical" evidence="6">
    <location>
        <begin position="215"/>
        <end position="235"/>
    </location>
</feature>
<dbReference type="GO" id="GO:0016020">
    <property type="term" value="C:membrane"/>
    <property type="evidence" value="ECO:0007669"/>
    <property type="project" value="UniProtKB-SubCell"/>
</dbReference>
<evidence type="ECO:0000313" key="8">
    <source>
        <dbReference type="EMBL" id="KAK1363519.1"/>
    </source>
</evidence>
<name>A0AAD8HAJ2_9APIA</name>